<dbReference type="GO" id="GO:0047487">
    <property type="term" value="F:oligogalacturonide lyase activity"/>
    <property type="evidence" value="ECO:0007669"/>
    <property type="project" value="InterPro"/>
</dbReference>
<dbReference type="Gene3D" id="2.130.10.10">
    <property type="entry name" value="YVTN repeat-like/Quinoprotein amine dehydrogenase"/>
    <property type="match status" value="1"/>
</dbReference>
<protein>
    <submittedName>
        <fullName evidence="2">Oligogalacturonide lyase</fullName>
    </submittedName>
</protein>
<keyword evidence="3" id="KW-1185">Reference proteome</keyword>
<comment type="caution">
    <text evidence="2">The sequence shown here is derived from an EMBL/GenBank/DDBJ whole genome shotgun (WGS) entry which is preliminary data.</text>
</comment>
<dbReference type="InterPro" id="IPR027946">
    <property type="entry name" value="Ogl_dom"/>
</dbReference>
<evidence type="ECO:0000259" key="1">
    <source>
        <dbReference type="Pfam" id="PF14583"/>
    </source>
</evidence>
<gene>
    <name evidence="2" type="ORF">EDC14_104212</name>
</gene>
<proteinExistence type="predicted"/>
<name>A0A4R1QZB2_HYDET</name>
<dbReference type="SUPFAM" id="SSF69304">
    <property type="entry name" value="Tricorn protease N-terminal domain"/>
    <property type="match status" value="1"/>
</dbReference>
<accession>A0A4R1QZB2</accession>
<dbReference type="EMBL" id="SLUN01000042">
    <property type="protein sequence ID" value="TCL58319.1"/>
    <property type="molecule type" value="Genomic_DNA"/>
</dbReference>
<dbReference type="RefSeq" id="WP_132016816.1">
    <property type="nucleotide sequence ID" value="NZ_SLUN01000042.1"/>
</dbReference>
<dbReference type="InterPro" id="IPR015943">
    <property type="entry name" value="WD40/YVTN_repeat-like_dom_sf"/>
</dbReference>
<feature type="domain" description="Oligogalacturonate lyase" evidence="1">
    <location>
        <begin position="3"/>
        <end position="380"/>
    </location>
</feature>
<reference evidence="2 3" key="1">
    <citation type="submission" date="2019-03" db="EMBL/GenBank/DDBJ databases">
        <title>Genomic Encyclopedia of Type Strains, Phase IV (KMG-IV): sequencing the most valuable type-strain genomes for metagenomic binning, comparative biology and taxonomic classification.</title>
        <authorList>
            <person name="Goeker M."/>
        </authorList>
    </citation>
    <scope>NUCLEOTIDE SEQUENCE [LARGE SCALE GENOMIC DNA]</scope>
    <source>
        <strain evidence="2 3">LX-B</strain>
    </source>
</reference>
<dbReference type="AlphaFoldDB" id="A0A4R1QZB2"/>
<evidence type="ECO:0000313" key="3">
    <source>
        <dbReference type="Proteomes" id="UP000295008"/>
    </source>
</evidence>
<dbReference type="Proteomes" id="UP000295008">
    <property type="component" value="Unassembled WGS sequence"/>
</dbReference>
<dbReference type="GO" id="GO:0045490">
    <property type="term" value="P:pectin catabolic process"/>
    <property type="evidence" value="ECO:0007669"/>
    <property type="project" value="InterPro"/>
</dbReference>
<dbReference type="SUPFAM" id="SSF82171">
    <property type="entry name" value="DPP6 N-terminal domain-like"/>
    <property type="match status" value="1"/>
</dbReference>
<organism evidence="2 3">
    <name type="scientific">Hydrogenispora ethanolica</name>
    <dbReference type="NCBI Taxonomy" id="1082276"/>
    <lineage>
        <taxon>Bacteria</taxon>
        <taxon>Bacillati</taxon>
        <taxon>Bacillota</taxon>
        <taxon>Hydrogenispora</taxon>
    </lineage>
</organism>
<dbReference type="Pfam" id="PF14583">
    <property type="entry name" value="Pectate_lyase22"/>
    <property type="match status" value="1"/>
</dbReference>
<keyword evidence="2" id="KW-0456">Lyase</keyword>
<dbReference type="OrthoDB" id="8432779at2"/>
<evidence type="ECO:0000313" key="2">
    <source>
        <dbReference type="EMBL" id="TCL58319.1"/>
    </source>
</evidence>
<sequence>MIGKEFPAEKRFYRDEKTGLEVAQLTGGGSNNYHFYFTDNSFTVGDREIYFLSDRSSQTPRMYDLFKLDLESGIITQVTAEARGVHGHTKTPDSEILVYVTGNQLKKLDPKSGRSEVIYETGPETVMAAPFISPDKKYVGIPRNEKVRINRGANYSGFQETMFATKKGWITLVYLDGSGAEDIYEDTHWLGHFQFAPDDSAIATYCHEGPWNLVQQRIWLLDLVKRSVKPCFRQGADDCVGHEFWTRDGLIFFDNRRKGHDGTITSDRTQATTADPEDGQTPYIGLADKNGEVIRTIDMPFYCNHYHANNDNTLLVGDEVEDLVLIEIGGQEASLRTLCTHKTSWYTQRVHCHPTFSWDSQKILFTSDRDGKANLYLADLEQLAK</sequence>